<dbReference type="InterPro" id="IPR036941">
    <property type="entry name" value="Rcpt_L-dom_sf"/>
</dbReference>
<keyword evidence="1" id="KW-0732">Signal</keyword>
<protein>
    <recommendedName>
        <fullName evidence="2">Receptor L-domain domain-containing protein</fullName>
    </recommendedName>
</protein>
<dbReference type="InterPro" id="IPR000494">
    <property type="entry name" value="Rcpt_L-dom"/>
</dbReference>
<dbReference type="Gene3D" id="3.80.20.20">
    <property type="entry name" value="Receptor L-domain"/>
    <property type="match status" value="1"/>
</dbReference>
<evidence type="ECO:0000259" key="2">
    <source>
        <dbReference type="Pfam" id="PF01030"/>
    </source>
</evidence>
<dbReference type="Pfam" id="PF01030">
    <property type="entry name" value="Recep_L_domain"/>
    <property type="match status" value="1"/>
</dbReference>
<sequence length="192" mass="22043">MYSLPYLVLWLLALAYTVDPLLTSGVCHSIEIRNKPEKLDALRGCNVVEGHVRIVLMEKNKEEDFEKHSLPELREITDYLMLYRVHGLRNIGQILPNLTLIRGETLFMDYALIVFQMFHLQEVGLTSLVDISRGAVEIANNPSLCYVQTISWDHIARWDTSKNYVAKNKDPADCPGCDDECPQGWCWSRDQC</sequence>
<feature type="domain" description="Receptor L-domain" evidence="2">
    <location>
        <begin position="44"/>
        <end position="155"/>
    </location>
</feature>
<dbReference type="EMBL" id="GECU01014070">
    <property type="protein sequence ID" value="JAS93636.1"/>
    <property type="molecule type" value="Transcribed_RNA"/>
</dbReference>
<reference evidence="3" key="1">
    <citation type="submission" date="2015-11" db="EMBL/GenBank/DDBJ databases">
        <title>De novo transcriptome assembly of four potential Pierce s Disease insect vectors from Arizona vineyards.</title>
        <authorList>
            <person name="Tassone E.E."/>
        </authorList>
    </citation>
    <scope>NUCLEOTIDE SEQUENCE</scope>
</reference>
<proteinExistence type="predicted"/>
<feature type="non-terminal residue" evidence="3">
    <location>
        <position position="192"/>
    </location>
</feature>
<evidence type="ECO:0000256" key="1">
    <source>
        <dbReference type="SAM" id="SignalP"/>
    </source>
</evidence>
<feature type="chain" id="PRO_5008585583" description="Receptor L-domain domain-containing protein" evidence="1">
    <location>
        <begin position="21"/>
        <end position="192"/>
    </location>
</feature>
<accession>A0A1B6J383</accession>
<name>A0A1B6J383_9HEMI</name>
<feature type="signal peptide" evidence="1">
    <location>
        <begin position="1"/>
        <end position="20"/>
    </location>
</feature>
<dbReference type="SUPFAM" id="SSF52058">
    <property type="entry name" value="L domain-like"/>
    <property type="match status" value="1"/>
</dbReference>
<organism evidence="3">
    <name type="scientific">Homalodisca liturata</name>
    <dbReference type="NCBI Taxonomy" id="320908"/>
    <lineage>
        <taxon>Eukaryota</taxon>
        <taxon>Metazoa</taxon>
        <taxon>Ecdysozoa</taxon>
        <taxon>Arthropoda</taxon>
        <taxon>Hexapoda</taxon>
        <taxon>Insecta</taxon>
        <taxon>Pterygota</taxon>
        <taxon>Neoptera</taxon>
        <taxon>Paraneoptera</taxon>
        <taxon>Hemiptera</taxon>
        <taxon>Auchenorrhyncha</taxon>
        <taxon>Membracoidea</taxon>
        <taxon>Cicadellidae</taxon>
        <taxon>Cicadellinae</taxon>
        <taxon>Proconiini</taxon>
        <taxon>Homalodisca</taxon>
    </lineage>
</organism>
<gene>
    <name evidence="3" type="ORF">g.4712</name>
</gene>
<evidence type="ECO:0000313" key="3">
    <source>
        <dbReference type="EMBL" id="JAS93636.1"/>
    </source>
</evidence>
<dbReference type="AlphaFoldDB" id="A0A1B6J383"/>